<dbReference type="AlphaFoldDB" id="Q2NCN9"/>
<dbReference type="eggNOG" id="COG1680">
    <property type="taxonomic scope" value="Bacteria"/>
</dbReference>
<reference evidence="4" key="1">
    <citation type="journal article" date="2009" name="J. Bacteriol.">
        <title>Complete genome sequence of Erythrobacter litoralis HTCC2594.</title>
        <authorList>
            <person name="Oh H.M."/>
            <person name="Giovannoni S.J."/>
            <person name="Ferriera S."/>
            <person name="Johnson J."/>
            <person name="Cho J.C."/>
        </authorList>
    </citation>
    <scope>NUCLEOTIDE SEQUENCE [LARGE SCALE GENOMIC DNA]</scope>
    <source>
        <strain evidence="4">HTCC2594</strain>
    </source>
</reference>
<name>Q2NCN9_ERYLH</name>
<accession>Q2NCN9</accession>
<dbReference type="Gene3D" id="3.40.710.10">
    <property type="entry name" value="DD-peptidase/beta-lactamase superfamily"/>
    <property type="match status" value="1"/>
</dbReference>
<proteinExistence type="predicted"/>
<organism evidence="3 4">
    <name type="scientific">Erythrobacter litoralis (strain HTCC2594)</name>
    <dbReference type="NCBI Taxonomy" id="314225"/>
    <lineage>
        <taxon>Bacteria</taxon>
        <taxon>Pseudomonadati</taxon>
        <taxon>Pseudomonadota</taxon>
        <taxon>Alphaproteobacteria</taxon>
        <taxon>Sphingomonadales</taxon>
        <taxon>Erythrobacteraceae</taxon>
        <taxon>Erythrobacter/Porphyrobacter group</taxon>
        <taxon>Erythrobacter</taxon>
    </lineage>
</organism>
<dbReference type="InterPro" id="IPR001466">
    <property type="entry name" value="Beta-lactam-related"/>
</dbReference>
<dbReference type="Pfam" id="PF00144">
    <property type="entry name" value="Beta-lactamase"/>
    <property type="match status" value="1"/>
</dbReference>
<dbReference type="InterPro" id="IPR050491">
    <property type="entry name" value="AmpC-like"/>
</dbReference>
<feature type="chain" id="PRO_5004212976" evidence="1">
    <location>
        <begin position="21"/>
        <end position="452"/>
    </location>
</feature>
<dbReference type="SUPFAM" id="SSF56601">
    <property type="entry name" value="beta-lactamase/transpeptidase-like"/>
    <property type="match status" value="1"/>
</dbReference>
<feature type="signal peptide" evidence="1">
    <location>
        <begin position="1"/>
        <end position="20"/>
    </location>
</feature>
<sequence length="452" mass="49355">MKLVGLLGCSLLTCMSANVAAEPAASHFEKWLTAFNSGDKATIQKFYEEHLGDADAVTARNLRAETCGFHLARIEDESDKSFRALLSQRCFPALFRVSFGVADDGETLEEFKLQPFAMSEARTLAATRDIADRLAGLDSFTGSMIVVRDGKEPWTYTAGTFSKDDERPITLETPMFLASAGKMFTAVGILQLVEKGQVELDASLSRYLSDYPNSEMAKVTIRQLLGHRGGTGEDGILQREDGANRAWVRTIDDLIKLNGSRAPAFPPGSKFDYSNYGFILLGAVIERVSGQSYQNFIQQNVFDPAGMTHASFPDLEHIADIPVGYTTFFESEPEPIAATDVLPWRGTAAGGGVASAIDLLRFFNALRSDILLSSDTLAIATEASETGWYGLGFVTQGGKHPLWGHGGFGYGMNVAAQRFPEDEVTFICVATRDMACDRMIYAWSDRLFGAVE</sequence>
<dbReference type="RefSeq" id="WP_011413428.1">
    <property type="nucleotide sequence ID" value="NC_007722.1"/>
</dbReference>
<feature type="domain" description="Beta-lactamase-related" evidence="2">
    <location>
        <begin position="141"/>
        <end position="432"/>
    </location>
</feature>
<gene>
    <name evidence="3" type="ordered locus">ELI_02300</name>
</gene>
<dbReference type="PANTHER" id="PTHR46825:SF9">
    <property type="entry name" value="BETA-LACTAMASE-RELATED DOMAIN-CONTAINING PROTEIN"/>
    <property type="match status" value="1"/>
</dbReference>
<evidence type="ECO:0000259" key="2">
    <source>
        <dbReference type="Pfam" id="PF00144"/>
    </source>
</evidence>
<keyword evidence="1" id="KW-0732">Signal</keyword>
<evidence type="ECO:0000256" key="1">
    <source>
        <dbReference type="SAM" id="SignalP"/>
    </source>
</evidence>
<protein>
    <submittedName>
        <fullName evidence="3">Beta-lactamase class C family protein</fullName>
    </submittedName>
</protein>
<evidence type="ECO:0000313" key="4">
    <source>
        <dbReference type="Proteomes" id="UP000008808"/>
    </source>
</evidence>
<dbReference type="Proteomes" id="UP000008808">
    <property type="component" value="Chromosome"/>
</dbReference>
<dbReference type="OrthoDB" id="9804448at2"/>
<evidence type="ECO:0000313" key="3">
    <source>
        <dbReference type="EMBL" id="ABC62552.1"/>
    </source>
</evidence>
<dbReference type="EMBL" id="CP000157">
    <property type="protein sequence ID" value="ABC62552.1"/>
    <property type="molecule type" value="Genomic_DNA"/>
</dbReference>
<dbReference type="KEGG" id="eli:ELI_02300"/>
<dbReference type="InterPro" id="IPR012338">
    <property type="entry name" value="Beta-lactam/transpept-like"/>
</dbReference>
<dbReference type="PANTHER" id="PTHR46825">
    <property type="entry name" value="D-ALANYL-D-ALANINE-CARBOXYPEPTIDASE/ENDOPEPTIDASE AMPH"/>
    <property type="match status" value="1"/>
</dbReference>
<dbReference type="HOGENOM" id="CLU_020027_0_3_5"/>
<keyword evidence="4" id="KW-1185">Reference proteome</keyword>